<evidence type="ECO:0000313" key="5">
    <source>
        <dbReference type="Proteomes" id="UP000245383"/>
    </source>
</evidence>
<dbReference type="Pfam" id="PF10033">
    <property type="entry name" value="ATG13"/>
    <property type="match status" value="1"/>
</dbReference>
<comment type="caution">
    <text evidence="4">The sequence shown here is derived from an EMBL/GenBank/DDBJ whole genome shotgun (WGS) entry which is preliminary data.</text>
</comment>
<organism evidence="4 5">
    <name type="scientific">Smittium simulii</name>
    <dbReference type="NCBI Taxonomy" id="133385"/>
    <lineage>
        <taxon>Eukaryota</taxon>
        <taxon>Fungi</taxon>
        <taxon>Fungi incertae sedis</taxon>
        <taxon>Zoopagomycota</taxon>
        <taxon>Kickxellomycotina</taxon>
        <taxon>Harpellomycetes</taxon>
        <taxon>Harpellales</taxon>
        <taxon>Legeriomycetaceae</taxon>
        <taxon>Smittium</taxon>
    </lineage>
</organism>
<dbReference type="InterPro" id="IPR018731">
    <property type="entry name" value="Atg13_N"/>
</dbReference>
<feature type="domain" description="Autophagy-related protein 13 N-terminal" evidence="3">
    <location>
        <begin position="7"/>
        <end position="76"/>
    </location>
</feature>
<name>A0A2T9YSQ6_9FUNG</name>
<keyword evidence="1" id="KW-0072">Autophagy</keyword>
<comment type="similarity">
    <text evidence="1">Belongs to the ATG13 family. Fungi subfamily.</text>
</comment>
<proteinExistence type="inferred from homology"/>
<evidence type="ECO:0000313" key="4">
    <source>
        <dbReference type="EMBL" id="PVU95351.1"/>
    </source>
</evidence>
<dbReference type="AlphaFoldDB" id="A0A2T9YSQ6"/>
<dbReference type="EMBL" id="MBFR01000059">
    <property type="protein sequence ID" value="PVU95351.1"/>
    <property type="molecule type" value="Genomic_DNA"/>
</dbReference>
<dbReference type="Proteomes" id="UP000245383">
    <property type="component" value="Unassembled WGS sequence"/>
</dbReference>
<feature type="region of interest" description="Disordered" evidence="2">
    <location>
        <begin position="309"/>
        <end position="330"/>
    </location>
</feature>
<keyword evidence="5" id="KW-1185">Reference proteome</keyword>
<sequence>MDFYYFNNNPELPNVFKKYIVLFRSLYGLLPLLTTTDVITIFHSENFTNSIINWVITQHSTNSKTDINLSLLLPSSIFPIPTHMNKTIEHQSMPTDFEPYFLRNNKILPSPLRINSSFYLSQETDNISHEKANTSFKNSNLVNFGSLPNDLMNTVSHTNNLLNTVSLPTDLVNNQAFLSLLNKNIYTSSYGSTILFLNDIIEKTEFTEKSPKFNKNNRFSLGSNSSLDNNFGIDKPFSAYQTNSKLLYNKIPAITSNRSVSNSENLYNFDKSGSQNSFLSPGHLNTKIKLEQDGEYSNTAKARTKSMRIPAGNRPSTFKPLNGHSSKNKSLENQFSTKGLKMEKNSIYIDTSNINITIKTIDRNVSFSINSTTNGDISDSLKTLDTKFQTPGFNMDKTSSLSSAKNSAFSIYSQASNIINYTMPNKLDNQLSFESHTRHPFLHPENNKSSKLQNNLEFSNKTSVYKSTFTLKNISKDQGASPTSAGKDCNPFYKNLNRDTGDKTKKVFNLRLSLNSGSNVTDQNRNFFSTLIMIPQSLPLLKSIHLQDNLNNHWNSGAKNKAYFRLTTNKHSNDSNDSK</sequence>
<gene>
    <name evidence="4" type="ORF">BB561_001896</name>
</gene>
<evidence type="ECO:0000259" key="3">
    <source>
        <dbReference type="Pfam" id="PF10033"/>
    </source>
</evidence>
<evidence type="ECO:0000256" key="1">
    <source>
        <dbReference type="RuleBase" id="RU361214"/>
    </source>
</evidence>
<protein>
    <recommendedName>
        <fullName evidence="1">Autophagy-related protein 13</fullName>
    </recommendedName>
</protein>
<evidence type="ECO:0000256" key="2">
    <source>
        <dbReference type="SAM" id="MobiDB-lite"/>
    </source>
</evidence>
<accession>A0A2T9YSQ6</accession>
<reference evidence="4 5" key="1">
    <citation type="journal article" date="2018" name="MBio">
        <title>Comparative Genomics Reveals the Core Gene Toolbox for the Fungus-Insect Symbiosis.</title>
        <authorList>
            <person name="Wang Y."/>
            <person name="Stata M."/>
            <person name="Wang W."/>
            <person name="Stajich J.E."/>
            <person name="White M.M."/>
            <person name="Moncalvo J.M."/>
        </authorList>
    </citation>
    <scope>NUCLEOTIDE SEQUENCE [LARGE SCALE GENOMIC DNA]</scope>
    <source>
        <strain evidence="4 5">SWE-8-4</strain>
    </source>
</reference>